<evidence type="ECO:0000313" key="8">
    <source>
        <dbReference type="Proteomes" id="UP000007879"/>
    </source>
</evidence>
<dbReference type="Proteomes" id="UP000007879">
    <property type="component" value="Unassembled WGS sequence"/>
</dbReference>
<comment type="subcellular location">
    <subcellularLocation>
        <location evidence="1 6">Membrane</location>
        <topology evidence="1 6">Multi-pass membrane protein</topology>
    </subcellularLocation>
</comment>
<dbReference type="GO" id="GO:0000139">
    <property type="term" value="C:Golgi membrane"/>
    <property type="evidence" value="ECO:0007669"/>
    <property type="project" value="TreeGrafter"/>
</dbReference>
<feature type="transmembrane region" description="Helical" evidence="6">
    <location>
        <begin position="53"/>
        <end position="71"/>
    </location>
</feature>
<evidence type="ECO:0000256" key="2">
    <source>
        <dbReference type="ARBA" id="ARBA00005467"/>
    </source>
</evidence>
<dbReference type="EnsemblMetazoa" id="Aqu2.1.35932_001">
    <property type="protein sequence ID" value="Aqu2.1.35932_001"/>
    <property type="gene ID" value="Aqu2.1.35932"/>
</dbReference>
<feature type="transmembrane region" description="Helical" evidence="6">
    <location>
        <begin position="111"/>
        <end position="131"/>
    </location>
</feature>
<dbReference type="AlphaFoldDB" id="A0A1X7V8U1"/>
<protein>
    <recommendedName>
        <fullName evidence="6">Golgi apparatus membrane protein TVP23 homolog</fullName>
    </recommendedName>
</protein>
<keyword evidence="8" id="KW-1185">Reference proteome</keyword>
<feature type="transmembrane region" description="Helical" evidence="6">
    <location>
        <begin position="26"/>
        <end position="47"/>
    </location>
</feature>
<evidence type="ECO:0000256" key="1">
    <source>
        <dbReference type="ARBA" id="ARBA00004141"/>
    </source>
</evidence>
<dbReference type="EnsemblMetazoa" id="XM_019994781.1">
    <property type="protein sequence ID" value="XP_019850340.1"/>
    <property type="gene ID" value="LOC105312216"/>
</dbReference>
<gene>
    <name evidence="7" type="primary">105312216</name>
</gene>
<dbReference type="GO" id="GO:0009306">
    <property type="term" value="P:protein secretion"/>
    <property type="evidence" value="ECO:0007669"/>
    <property type="project" value="TreeGrafter"/>
</dbReference>
<reference evidence="7" key="2">
    <citation type="submission" date="2017-05" db="UniProtKB">
        <authorList>
            <consortium name="EnsemblMetazoa"/>
        </authorList>
    </citation>
    <scope>IDENTIFICATION</scope>
</reference>
<dbReference type="GO" id="GO:0016192">
    <property type="term" value="P:vesicle-mediated transport"/>
    <property type="evidence" value="ECO:0007669"/>
    <property type="project" value="TreeGrafter"/>
</dbReference>
<feature type="transmembrane region" description="Helical" evidence="6">
    <location>
        <begin position="137"/>
        <end position="158"/>
    </location>
</feature>
<dbReference type="FunCoup" id="A0A1X7V8U1">
    <property type="interactions" value="141"/>
</dbReference>
<dbReference type="PANTHER" id="PTHR13019:SF25">
    <property type="entry name" value="GOLGI APPARATUS MEMBRANE PROTEIN TVP23 HOMOLOG"/>
    <property type="match status" value="1"/>
</dbReference>
<reference evidence="8" key="1">
    <citation type="journal article" date="2010" name="Nature">
        <title>The Amphimedon queenslandica genome and the evolution of animal complexity.</title>
        <authorList>
            <person name="Srivastava M."/>
            <person name="Simakov O."/>
            <person name="Chapman J."/>
            <person name="Fahey B."/>
            <person name="Gauthier M.E."/>
            <person name="Mitros T."/>
            <person name="Richards G.S."/>
            <person name="Conaco C."/>
            <person name="Dacre M."/>
            <person name="Hellsten U."/>
            <person name="Larroux C."/>
            <person name="Putnam N.H."/>
            <person name="Stanke M."/>
            <person name="Adamska M."/>
            <person name="Darling A."/>
            <person name="Degnan S.M."/>
            <person name="Oakley T.H."/>
            <person name="Plachetzki D.C."/>
            <person name="Zhai Y."/>
            <person name="Adamski M."/>
            <person name="Calcino A."/>
            <person name="Cummins S.F."/>
            <person name="Goodstein D.M."/>
            <person name="Harris C."/>
            <person name="Jackson D.J."/>
            <person name="Leys S.P."/>
            <person name="Shu S."/>
            <person name="Woodcroft B.J."/>
            <person name="Vervoort M."/>
            <person name="Kosik K.S."/>
            <person name="Manning G."/>
            <person name="Degnan B.M."/>
            <person name="Rokhsar D.S."/>
        </authorList>
    </citation>
    <scope>NUCLEOTIDE SEQUENCE [LARGE SCALE GENOMIC DNA]</scope>
</reference>
<dbReference type="InterPro" id="IPR008564">
    <property type="entry name" value="TVP23-like"/>
</dbReference>
<dbReference type="OrthoDB" id="2151161at2759"/>
<organism evidence="7">
    <name type="scientific">Amphimedon queenslandica</name>
    <name type="common">Sponge</name>
    <dbReference type="NCBI Taxonomy" id="400682"/>
    <lineage>
        <taxon>Eukaryota</taxon>
        <taxon>Metazoa</taxon>
        <taxon>Porifera</taxon>
        <taxon>Demospongiae</taxon>
        <taxon>Heteroscleromorpha</taxon>
        <taxon>Haplosclerida</taxon>
        <taxon>Niphatidae</taxon>
        <taxon>Amphimedon</taxon>
    </lineage>
</organism>
<evidence type="ECO:0000256" key="6">
    <source>
        <dbReference type="RuleBase" id="RU361206"/>
    </source>
</evidence>
<dbReference type="STRING" id="400682.A0A1X7V8U1"/>
<comment type="similarity">
    <text evidence="2 6">Belongs to the TVP23 family.</text>
</comment>
<dbReference type="Pfam" id="PF05832">
    <property type="entry name" value="DUF846"/>
    <property type="match status" value="1"/>
</dbReference>
<evidence type="ECO:0000256" key="4">
    <source>
        <dbReference type="ARBA" id="ARBA00022989"/>
    </source>
</evidence>
<sequence>MSNQEEVLLAFGDEGSPSQRAIKHPIALFFHVLFRSLALVLYVFGSYVFSSSFVQLFIAIILLLALDFWVVKNVTGRLLVGLRWWNKVEEDGTSVWQFESKQAPSSNVESVVFWVSLFAFPVLWIVFIFTALLKFAWMWMLIPIVGVALNGANVIGYVKCRKDAGTKIRAMAGQFIGRQLMKQAFSSGSETTSQTMTI</sequence>
<dbReference type="KEGG" id="aqu:105312216"/>
<proteinExistence type="inferred from homology"/>
<evidence type="ECO:0000256" key="3">
    <source>
        <dbReference type="ARBA" id="ARBA00022692"/>
    </source>
</evidence>
<name>A0A1X7V8U1_AMPQE</name>
<dbReference type="PANTHER" id="PTHR13019">
    <property type="entry name" value="GOLGI APPARATUS MEMBRANE PROTEIN TVP23"/>
    <property type="match status" value="1"/>
</dbReference>
<keyword evidence="4 6" id="KW-1133">Transmembrane helix</keyword>
<keyword evidence="3 6" id="KW-0812">Transmembrane</keyword>
<evidence type="ECO:0000256" key="5">
    <source>
        <dbReference type="ARBA" id="ARBA00023136"/>
    </source>
</evidence>
<evidence type="ECO:0000313" key="7">
    <source>
        <dbReference type="EnsemblMetazoa" id="Aqu2.1.35932_001"/>
    </source>
</evidence>
<accession>A0A1X7V8U1</accession>
<keyword evidence="5 6" id="KW-0472">Membrane</keyword>
<dbReference type="InParanoid" id="A0A1X7V8U1"/>